<evidence type="ECO:0000256" key="2">
    <source>
        <dbReference type="SAM" id="MobiDB-lite"/>
    </source>
</evidence>
<feature type="region of interest" description="Disordered" evidence="2">
    <location>
        <begin position="421"/>
        <end position="443"/>
    </location>
</feature>
<proteinExistence type="predicted"/>
<evidence type="ECO:0000256" key="1">
    <source>
        <dbReference type="ARBA" id="ARBA00023002"/>
    </source>
</evidence>
<dbReference type="Gene3D" id="3.30.9.10">
    <property type="entry name" value="D-Amino Acid Oxidase, subunit A, domain 2"/>
    <property type="match status" value="1"/>
</dbReference>
<keyword evidence="5" id="KW-1185">Reference proteome</keyword>
<name>K2MCW6_9HYPH</name>
<organism evidence="4 5">
    <name type="scientific">Nitratireductor pacificus pht-3B</name>
    <dbReference type="NCBI Taxonomy" id="391937"/>
    <lineage>
        <taxon>Bacteria</taxon>
        <taxon>Pseudomonadati</taxon>
        <taxon>Pseudomonadota</taxon>
        <taxon>Alphaproteobacteria</taxon>
        <taxon>Hyphomicrobiales</taxon>
        <taxon>Phyllobacteriaceae</taxon>
        <taxon>Nitratireductor</taxon>
    </lineage>
</organism>
<protein>
    <submittedName>
        <fullName evidence="4">FAD dependent oxidoreductase</fullName>
    </submittedName>
</protein>
<dbReference type="PANTHER" id="PTHR13847">
    <property type="entry name" value="SARCOSINE DEHYDROGENASE-RELATED"/>
    <property type="match status" value="1"/>
</dbReference>
<evidence type="ECO:0000313" key="5">
    <source>
        <dbReference type="Proteomes" id="UP000006786"/>
    </source>
</evidence>
<gene>
    <name evidence="4" type="ORF">NA2_11849</name>
</gene>
<dbReference type="PATRIC" id="fig|391937.3.peg.2435"/>
<dbReference type="AlphaFoldDB" id="K2MCW6"/>
<evidence type="ECO:0000259" key="3">
    <source>
        <dbReference type="Pfam" id="PF01266"/>
    </source>
</evidence>
<dbReference type="STRING" id="391937.NA2_11849"/>
<accession>K2MCW6</accession>
<evidence type="ECO:0000313" key="4">
    <source>
        <dbReference type="EMBL" id="EKF18590.1"/>
    </source>
</evidence>
<dbReference type="GO" id="GO:0016491">
    <property type="term" value="F:oxidoreductase activity"/>
    <property type="evidence" value="ECO:0007669"/>
    <property type="project" value="UniProtKB-KW"/>
</dbReference>
<dbReference type="EMBL" id="AMRM01000012">
    <property type="protein sequence ID" value="EKF18590.1"/>
    <property type="molecule type" value="Genomic_DNA"/>
</dbReference>
<dbReference type="InterPro" id="IPR036188">
    <property type="entry name" value="FAD/NAD-bd_sf"/>
</dbReference>
<comment type="caution">
    <text evidence="4">The sequence shown here is derived from an EMBL/GenBank/DDBJ whole genome shotgun (WGS) entry which is preliminary data.</text>
</comment>
<dbReference type="RefSeq" id="WP_008597137.1">
    <property type="nucleotide sequence ID" value="NZ_AMRM01000012.1"/>
</dbReference>
<dbReference type="Proteomes" id="UP000006786">
    <property type="component" value="Unassembled WGS sequence"/>
</dbReference>
<dbReference type="InterPro" id="IPR006076">
    <property type="entry name" value="FAD-dep_OxRdtase"/>
</dbReference>
<dbReference type="PANTHER" id="PTHR13847:SF281">
    <property type="entry name" value="FAD DEPENDENT OXIDOREDUCTASE DOMAIN-CONTAINING PROTEIN"/>
    <property type="match status" value="1"/>
</dbReference>
<keyword evidence="1" id="KW-0560">Oxidoreductase</keyword>
<dbReference type="Gene3D" id="3.50.50.60">
    <property type="entry name" value="FAD/NAD(P)-binding domain"/>
    <property type="match status" value="1"/>
</dbReference>
<sequence>MTAPLPDTLWRTTAGEKPSFTAPAGDVKAEVAVIGGGIAGLGTALALAERGVKVVLLEAYEIGFGASGRNAGFVVPNFSKASPKTVRTRLGNERGDALLRLVGAGGDRVFQLAERAGLGRQAEQTGWLQPAHTPEAARALRETAADWQALGRPVEWLDADETAARTGMPLYHGALRDRSGGMINPLAYVHGLARLAMQAGATIIENAGVDRVTREGASWVLVSGDRRISASKVILCTNGETQGAASRLGLSAIPLTVFQIATDPLPAETVQRIAPRRESVSDTRANIFTYRLDADDRLISGGMALNPLSGEACMGPRILQRLVDELDLPTRPRLAHVWRGTAAITTDFLPHLYMFAPGFFGAIGCNGRGVAMTTMLGEVLADAATGTPLEALPVPMARAQPVPFRAISSLAPSAYLAKGMWDDRRATRRRPQRRETTSRQQRT</sequence>
<dbReference type="OrthoDB" id="9814969at2"/>
<dbReference type="eggNOG" id="COG0665">
    <property type="taxonomic scope" value="Bacteria"/>
</dbReference>
<dbReference type="GO" id="GO:0005737">
    <property type="term" value="C:cytoplasm"/>
    <property type="evidence" value="ECO:0007669"/>
    <property type="project" value="TreeGrafter"/>
</dbReference>
<feature type="domain" description="FAD dependent oxidoreductase" evidence="3">
    <location>
        <begin position="31"/>
        <end position="382"/>
    </location>
</feature>
<dbReference type="SUPFAM" id="SSF51905">
    <property type="entry name" value="FAD/NAD(P)-binding domain"/>
    <property type="match status" value="1"/>
</dbReference>
<dbReference type="Pfam" id="PF01266">
    <property type="entry name" value="DAO"/>
    <property type="match status" value="1"/>
</dbReference>
<reference evidence="4 5" key="1">
    <citation type="journal article" date="2012" name="J. Bacteriol.">
        <title>Genome Sequence of Nitratireductor pacificus Type Strain pht-3B.</title>
        <authorList>
            <person name="Lai Q."/>
            <person name="Li G."/>
            <person name="Shao Z."/>
        </authorList>
    </citation>
    <scope>NUCLEOTIDE SEQUENCE [LARGE SCALE GENOMIC DNA]</scope>
    <source>
        <strain evidence="5">pht-3B</strain>
    </source>
</reference>